<evidence type="ECO:0000313" key="2">
    <source>
        <dbReference type="EMBL" id="SDU50336.1"/>
    </source>
</evidence>
<keyword evidence="2" id="KW-0067">ATP-binding</keyword>
<dbReference type="PROSITE" id="PS51194">
    <property type="entry name" value="HELICASE_CTER"/>
    <property type="match status" value="1"/>
</dbReference>
<keyword evidence="3" id="KW-1185">Reference proteome</keyword>
<dbReference type="SMART" id="SM00490">
    <property type="entry name" value="HELICc"/>
    <property type="match status" value="1"/>
</dbReference>
<dbReference type="SUPFAM" id="SSF52540">
    <property type="entry name" value="P-loop containing nucleoside triphosphate hydrolases"/>
    <property type="match status" value="1"/>
</dbReference>
<gene>
    <name evidence="2" type="ORF">SAMN04487931_11095</name>
</gene>
<proteinExistence type="predicted"/>
<reference evidence="3" key="1">
    <citation type="submission" date="2016-10" db="EMBL/GenBank/DDBJ databases">
        <authorList>
            <person name="Varghese N."/>
            <person name="Submissions S."/>
        </authorList>
    </citation>
    <scope>NUCLEOTIDE SEQUENCE [LARGE SCALE GENOMIC DNA]</scope>
    <source>
        <strain evidence="3">DSM 3384</strain>
    </source>
</reference>
<dbReference type="GO" id="GO:0004386">
    <property type="term" value="F:helicase activity"/>
    <property type="evidence" value="ECO:0007669"/>
    <property type="project" value="UniProtKB-KW"/>
</dbReference>
<keyword evidence="2" id="KW-0347">Helicase</keyword>
<name>A0A1H2J2E4_9BACT</name>
<keyword evidence="2" id="KW-0378">Hydrolase</keyword>
<dbReference type="RefSeq" id="WP_175530381.1">
    <property type="nucleotide sequence ID" value="NZ_FNLL01000010.1"/>
</dbReference>
<dbReference type="Pfam" id="PF00271">
    <property type="entry name" value="Helicase_C"/>
    <property type="match status" value="1"/>
</dbReference>
<protein>
    <submittedName>
        <fullName evidence="2">Helicase conserved C-terminal domain-containing protein</fullName>
    </submittedName>
</protein>
<sequence length="1148" mass="129875">MNMKSESSHIPNRERLVQFLKSEIMGPCIKGEKLDCSGIIHFENWEDALKPWIQKGTRDEIIKRETPVNRYGIGVLYPPRVRHDEIQSSDISADPEMVEEDTTADSVKMEAVGKSENIASDSDDFDLSLTNTVQPSSMGVSFLAELPENSKIIININAGRYLPGQVGIGEVNRTWFFREAVSLPGISFSSEQVKGGGSGKPFEKSYDNGLKLSIECFSRPDIYSDEKDRPERRLITVCLVNRTRRQASTASMQSELTLFQSSFTVTVQDGRILPYPEGEMAADIENDSERASFRLLYTEKRTFAVGHGCAACWDDSSGDFPETITADPLPQYEIPSITPDAVNAENQPLRISMEVLAGFKEGRSDLLKTFISEYRSWISVRTEEIQSVESSLQETAGIHMEKADICAGRMEDGLAFLMEDEMAEKAFLLANKAVLLQQAVGGQKRLFDYDIKGRRNIFNPPYEEVGLKKLPEHMGHWRAFQIAFILMSLRSSVLDCEERDEVELIWFPTGGGKTEAYLGLAAFAMFYRRLKDPSDDGVQVLMRYTLRLLTTQQFQRASRLICAMEKIRQDEGGMGNRPFSIGIWVGSANTPNKRAAAKTALKKLQTNRYAENPFILRQCPWCGAEMGKTIIKNKIHVPGYKAKGGTVVFKCPDKKCLFHKNLPIHVIDEEIYEARPSLIIGTVDKFAMLSWVPASSSIFGIDLNGARVKKPPGLIIQDELHLISGPLGTMVGLYETIIEEFCTGRENDKVFKPKIVCSTATIRRYKDQVRSLFAREKTNLFPPSGLDAGDSFFARYAVDENGMLLPGRRYMGIYAPGLPSMQTLQVRVYSALLMGSILFDGIGKRDPWWTLLVFFNSIRELGGALSLFQTDIPGALKGIAARHGFRERRFLNRVLELTSRMTNEEVPKALEELAKEYSGKGARSIDVCLASSIIEVGIDVDRLALMSIVGQPKTMAQYIQVSGRVGRKWWERPGLVTTLFSSSKPRDRSHFEKFQSAHSQMYAQVEPTSVTPFAPPVIDRALHALFAVYLRLMGSRSASDRPSDVDPALFEQLREIIEKRVKFIDENEYPSVMRKFEKRLRQFNRWERTWWEKRQEQSDSLLRRYETWVTEDMERTSWATPTSMRNVDAECQMDITTMYISDEEGEEE</sequence>
<dbReference type="InterPro" id="IPR027417">
    <property type="entry name" value="P-loop_NTPase"/>
</dbReference>
<accession>A0A1H2J2E4</accession>
<dbReference type="CDD" id="cd18785">
    <property type="entry name" value="SF2_C"/>
    <property type="match status" value="1"/>
</dbReference>
<dbReference type="Proteomes" id="UP000199608">
    <property type="component" value="Unassembled WGS sequence"/>
</dbReference>
<keyword evidence="2" id="KW-0547">Nucleotide-binding</keyword>
<dbReference type="Gene3D" id="3.40.50.300">
    <property type="entry name" value="P-loop containing nucleotide triphosphate hydrolases"/>
    <property type="match status" value="2"/>
</dbReference>
<feature type="domain" description="Helicase C-terminal" evidence="1">
    <location>
        <begin position="843"/>
        <end position="1014"/>
    </location>
</feature>
<dbReference type="AlphaFoldDB" id="A0A1H2J2E4"/>
<organism evidence="2 3">
    <name type="scientific">Desulfobacula phenolica</name>
    <dbReference type="NCBI Taxonomy" id="90732"/>
    <lineage>
        <taxon>Bacteria</taxon>
        <taxon>Pseudomonadati</taxon>
        <taxon>Thermodesulfobacteriota</taxon>
        <taxon>Desulfobacteria</taxon>
        <taxon>Desulfobacterales</taxon>
        <taxon>Desulfobacteraceae</taxon>
        <taxon>Desulfobacula</taxon>
    </lineage>
</organism>
<evidence type="ECO:0000259" key="1">
    <source>
        <dbReference type="PROSITE" id="PS51194"/>
    </source>
</evidence>
<dbReference type="InterPro" id="IPR001650">
    <property type="entry name" value="Helicase_C-like"/>
</dbReference>
<dbReference type="EMBL" id="FNLL01000010">
    <property type="protein sequence ID" value="SDU50336.1"/>
    <property type="molecule type" value="Genomic_DNA"/>
</dbReference>
<evidence type="ECO:0000313" key="3">
    <source>
        <dbReference type="Proteomes" id="UP000199608"/>
    </source>
</evidence>